<sequence length="333" mass="37838">MLVETTAAVQPRTTPYPGAFPALEVPVVLILFNRPEATARTLEAIAAVRPRQLYVIADGPRPGHPTDPARCAAARAVIDRVDWPCEVLTDFADTNLGTRHRVASGLSKVFAAVEEAIILEDDCIASPTFFRFCAELLERYRDDPRVFAICGRTSVAGSRRNKDYSYFYSNLFASWGWAGWRRSWQHFDMEMSAWPQMRREDRLMDLFNDRAAARFWTSTLDLLAADRLNSWAYRFQLACWAANGLVVKPTCHLVSNIGFGDDATLTKDVIPGINDLAGHMRFPLKHFPVMIPDRLSDLDNLRRGYYRPLHRKAWFKMRRIAQRFSGSAPKLPA</sequence>
<dbReference type="Proteomes" id="UP000501891">
    <property type="component" value="Chromosome"/>
</dbReference>
<dbReference type="KEGG" id="acru:HHL28_08670"/>
<name>A0A858R6H4_9PROT</name>
<gene>
    <name evidence="1" type="ORF">HHL28_08670</name>
</gene>
<organism evidence="1 2">
    <name type="scientific">Aerophototrophica crusticola</name>
    <dbReference type="NCBI Taxonomy" id="1709002"/>
    <lineage>
        <taxon>Bacteria</taxon>
        <taxon>Pseudomonadati</taxon>
        <taxon>Pseudomonadota</taxon>
        <taxon>Alphaproteobacteria</taxon>
        <taxon>Rhodospirillales</taxon>
        <taxon>Rhodospirillaceae</taxon>
        <taxon>Aerophototrophica</taxon>
    </lineage>
</organism>
<dbReference type="Gene3D" id="3.90.550.10">
    <property type="entry name" value="Spore Coat Polysaccharide Biosynthesis Protein SpsA, Chain A"/>
    <property type="match status" value="1"/>
</dbReference>
<proteinExistence type="predicted"/>
<keyword evidence="2" id="KW-1185">Reference proteome</keyword>
<dbReference type="InterPro" id="IPR029044">
    <property type="entry name" value="Nucleotide-diphossugar_trans"/>
</dbReference>
<dbReference type="EMBL" id="CP051775">
    <property type="protein sequence ID" value="QJE73149.1"/>
    <property type="molecule type" value="Genomic_DNA"/>
</dbReference>
<evidence type="ECO:0000313" key="2">
    <source>
        <dbReference type="Proteomes" id="UP000501891"/>
    </source>
</evidence>
<accession>A0A858R6H4</accession>
<reference evidence="1" key="1">
    <citation type="submission" date="2020-04" db="EMBL/GenBank/DDBJ databases">
        <title>A desert anoxygenic phototrophic bacterium fixes CO2 using RubisCO under aerobic conditions.</title>
        <authorList>
            <person name="Tang K."/>
        </authorList>
    </citation>
    <scope>NUCLEOTIDE SEQUENCE [LARGE SCALE GENOMIC DNA]</scope>
    <source>
        <strain evidence="1">MIMtkB3</strain>
    </source>
</reference>
<dbReference type="CDD" id="cd00761">
    <property type="entry name" value="Glyco_tranf_GTA_type"/>
    <property type="match status" value="1"/>
</dbReference>
<dbReference type="AlphaFoldDB" id="A0A858R6H4"/>
<evidence type="ECO:0000313" key="1">
    <source>
        <dbReference type="EMBL" id="QJE73149.1"/>
    </source>
</evidence>
<protein>
    <submittedName>
        <fullName evidence="1">Glycosyltransferase family 2 protein</fullName>
    </submittedName>
</protein>
<dbReference type="SUPFAM" id="SSF53448">
    <property type="entry name" value="Nucleotide-diphospho-sugar transferases"/>
    <property type="match status" value="1"/>
</dbReference>
<dbReference type="GO" id="GO:0016740">
    <property type="term" value="F:transferase activity"/>
    <property type="evidence" value="ECO:0007669"/>
    <property type="project" value="UniProtKB-KW"/>
</dbReference>